<comment type="caution">
    <text evidence="2">The sequence shown here is derived from an EMBL/GenBank/DDBJ whole genome shotgun (WGS) entry which is preliminary data.</text>
</comment>
<dbReference type="Gene3D" id="3.20.20.140">
    <property type="entry name" value="Metal-dependent hydrolases"/>
    <property type="match status" value="1"/>
</dbReference>
<dbReference type="PANTHER" id="PTHR22642">
    <property type="entry name" value="IMIDAZOLONEPROPIONASE"/>
    <property type="match status" value="1"/>
</dbReference>
<dbReference type="EMBL" id="JAFKCS010000007">
    <property type="protein sequence ID" value="MBN7820153.1"/>
    <property type="molecule type" value="Genomic_DNA"/>
</dbReference>
<reference evidence="2 3" key="1">
    <citation type="submission" date="2021-03" db="EMBL/GenBank/DDBJ databases">
        <title>novel species isolated from a fishpond in China.</title>
        <authorList>
            <person name="Lu H."/>
            <person name="Cai Z."/>
        </authorList>
    </citation>
    <scope>NUCLEOTIDE SEQUENCE [LARGE SCALE GENOMIC DNA]</scope>
    <source>
        <strain evidence="2 3">Y57</strain>
    </source>
</reference>
<dbReference type="Gene3D" id="3.10.310.70">
    <property type="match status" value="1"/>
</dbReference>
<dbReference type="PANTHER" id="PTHR22642:SF2">
    <property type="entry name" value="PROTEIN LONG AFTER FAR-RED 3"/>
    <property type="match status" value="1"/>
</dbReference>
<evidence type="ECO:0000313" key="2">
    <source>
        <dbReference type="EMBL" id="MBN7820153.1"/>
    </source>
</evidence>
<dbReference type="Pfam" id="PF07969">
    <property type="entry name" value="Amidohydro_3"/>
    <property type="match status" value="1"/>
</dbReference>
<dbReference type="Proteomes" id="UP000663992">
    <property type="component" value="Unassembled WGS sequence"/>
</dbReference>
<protein>
    <submittedName>
        <fullName evidence="2">Amidohydrolase</fullName>
    </submittedName>
</protein>
<sequence>MKLGYVATLLLLAGCAGHSNSPIISADKVILGANILTQDPNLPTANALAIKDGKILLVGSDTQVQPLIGDDTVVLTLNGQTVLPGLIDSHIHSIEGALALLACNLNDQAMDLKTLGEHIQTCASQYPGDWLEVLNLPSVGLALNKQKLDQLLPDRPLFIISTDGHTGWANSLALKRAGITADTQAPHDGRIVKDTQQQPTGMLVDGATALVSRHLPKPDLSYKIQAMQAALAGFYQHGITSFLEANSNADSVALFCALKQQHQLQAKVNLALGSKGSSDDEEFARLHKLRNQAESCGLMADTIKLYADGVMEYPTQSAALHAPYLNASEHGDNWRGKLYIPPTDLDAFVQRAQAEGFSLHIHAIGDAAISESLDAFAKARAVEDSPVVRFSITHLQLISPEDITRFSELNVLASMQLLWAQPDEYSVDALAPYLGEHRHNQIYPAASLLKAGASIAGGSDWNVSDYNPFAAMAVAISRQNLQEPARPSLNSQEALPLSALLEAYTRHSAELMGIAAHSGQLKSGMDADIVILDRQLTDTSDPQTVADTKVSMTLIDGKVVYDAGTQMASGQDH</sequence>
<dbReference type="InterPro" id="IPR013108">
    <property type="entry name" value="Amidohydro_3"/>
</dbReference>
<feature type="domain" description="Amidohydrolase 3" evidence="1">
    <location>
        <begin position="77"/>
        <end position="561"/>
    </location>
</feature>
<name>A0ABS3CSQ2_9ALTE</name>
<organism evidence="2 3">
    <name type="scientific">Bowmanella yangjiangensis</name>
    <dbReference type="NCBI Taxonomy" id="2811230"/>
    <lineage>
        <taxon>Bacteria</taxon>
        <taxon>Pseudomonadati</taxon>
        <taxon>Pseudomonadota</taxon>
        <taxon>Gammaproteobacteria</taxon>
        <taxon>Alteromonadales</taxon>
        <taxon>Alteromonadaceae</taxon>
        <taxon>Bowmanella</taxon>
    </lineage>
</organism>
<dbReference type="CDD" id="cd01300">
    <property type="entry name" value="YtcJ_like"/>
    <property type="match status" value="1"/>
</dbReference>
<dbReference type="PROSITE" id="PS51257">
    <property type="entry name" value="PROKAR_LIPOPROTEIN"/>
    <property type="match status" value="1"/>
</dbReference>
<dbReference type="InterPro" id="IPR033932">
    <property type="entry name" value="YtcJ-like"/>
</dbReference>
<dbReference type="SUPFAM" id="SSF51556">
    <property type="entry name" value="Metallo-dependent hydrolases"/>
    <property type="match status" value="1"/>
</dbReference>
<evidence type="ECO:0000313" key="3">
    <source>
        <dbReference type="Proteomes" id="UP000663992"/>
    </source>
</evidence>
<keyword evidence="3" id="KW-1185">Reference proteome</keyword>
<dbReference type="RefSeq" id="WP_206593986.1">
    <property type="nucleotide sequence ID" value="NZ_JAFKCS010000007.1"/>
</dbReference>
<proteinExistence type="predicted"/>
<dbReference type="InterPro" id="IPR032466">
    <property type="entry name" value="Metal_Hydrolase"/>
</dbReference>
<dbReference type="InterPro" id="IPR011059">
    <property type="entry name" value="Metal-dep_hydrolase_composite"/>
</dbReference>
<accession>A0ABS3CSQ2</accession>
<evidence type="ECO:0000259" key="1">
    <source>
        <dbReference type="Pfam" id="PF07969"/>
    </source>
</evidence>
<dbReference type="SUPFAM" id="SSF51338">
    <property type="entry name" value="Composite domain of metallo-dependent hydrolases"/>
    <property type="match status" value="1"/>
</dbReference>
<dbReference type="Gene3D" id="2.30.40.10">
    <property type="entry name" value="Urease, subunit C, domain 1"/>
    <property type="match status" value="1"/>
</dbReference>
<gene>
    <name evidence="2" type="ORF">J0A65_09770</name>
</gene>